<keyword evidence="1" id="KW-0472">Membrane</keyword>
<sequence length="198" mass="21503">MDGYSRLVAWLKVLLPLMALLLLSTLFLLSRNIDPMTTLPFAETEIDDRLREQQITAPFFSGTTDAGDQVSVSASTMATRNELNNEATDFSAQIDLASGTRINLISDQGQFDLRGNTSTLQGNVVITTSSGFDLSSEEMIAEFDTLALESPGPVQGTGPLGTLDAGQMRLQRNGVDSNAHLIFTNGVKLIYTPEIREE</sequence>
<organism evidence="2 3">
    <name type="scientific">Tateyamaria armeniaca</name>
    <dbReference type="NCBI Taxonomy" id="2518930"/>
    <lineage>
        <taxon>Bacteria</taxon>
        <taxon>Pseudomonadati</taxon>
        <taxon>Pseudomonadota</taxon>
        <taxon>Alphaproteobacteria</taxon>
        <taxon>Rhodobacterales</taxon>
        <taxon>Roseobacteraceae</taxon>
        <taxon>Tateyamaria</taxon>
    </lineage>
</organism>
<evidence type="ECO:0000256" key="1">
    <source>
        <dbReference type="SAM" id="Phobius"/>
    </source>
</evidence>
<feature type="transmembrane region" description="Helical" evidence="1">
    <location>
        <begin position="7"/>
        <end position="29"/>
    </location>
</feature>
<name>A0ABW8UQV1_9RHOB</name>
<protein>
    <submittedName>
        <fullName evidence="2">LPS export ABC transporter periplasmic protein LptC</fullName>
    </submittedName>
</protein>
<dbReference type="RefSeq" id="WP_407591090.1">
    <property type="nucleotide sequence ID" value="NZ_JBHDIY010000002.1"/>
</dbReference>
<evidence type="ECO:0000313" key="2">
    <source>
        <dbReference type="EMBL" id="MFL4469307.1"/>
    </source>
</evidence>
<dbReference type="Pfam" id="PF06835">
    <property type="entry name" value="LptC"/>
    <property type="match status" value="1"/>
</dbReference>
<keyword evidence="3" id="KW-1185">Reference proteome</keyword>
<evidence type="ECO:0000313" key="3">
    <source>
        <dbReference type="Proteomes" id="UP001627408"/>
    </source>
</evidence>
<gene>
    <name evidence="2" type="primary">lptC</name>
    <name evidence="2" type="ORF">ACERZ8_05270</name>
</gene>
<dbReference type="InterPro" id="IPR010664">
    <property type="entry name" value="LipoPS_assembly_LptC-rel"/>
</dbReference>
<keyword evidence="1" id="KW-0812">Transmembrane</keyword>
<proteinExistence type="predicted"/>
<keyword evidence="1" id="KW-1133">Transmembrane helix</keyword>
<reference evidence="2 3" key="1">
    <citation type="submission" date="2024-08" db="EMBL/GenBank/DDBJ databases">
        <title>Tateyamaria sp. nov., isolated from marine algae.</title>
        <authorList>
            <person name="Choi B.J."/>
            <person name="Kim J.M."/>
            <person name="Lee J.K."/>
            <person name="Choi D.G."/>
            <person name="Bayburt H."/>
            <person name="Baek J.H."/>
            <person name="Han D.M."/>
            <person name="Jeon C.O."/>
        </authorList>
    </citation>
    <scope>NUCLEOTIDE SEQUENCE [LARGE SCALE GENOMIC DNA]</scope>
    <source>
        <strain evidence="2 3">KMU-156</strain>
    </source>
</reference>
<dbReference type="Proteomes" id="UP001627408">
    <property type="component" value="Unassembled WGS sequence"/>
</dbReference>
<accession>A0ABW8UQV1</accession>
<comment type="caution">
    <text evidence="2">The sequence shown here is derived from an EMBL/GenBank/DDBJ whole genome shotgun (WGS) entry which is preliminary data.</text>
</comment>
<dbReference type="EMBL" id="JBHDIY010000002">
    <property type="protein sequence ID" value="MFL4469307.1"/>
    <property type="molecule type" value="Genomic_DNA"/>
</dbReference>